<dbReference type="EMBL" id="JACYCC010000033">
    <property type="protein sequence ID" value="KAF8684059.1"/>
    <property type="molecule type" value="Genomic_DNA"/>
</dbReference>
<evidence type="ECO:0000313" key="4">
    <source>
        <dbReference type="Proteomes" id="UP000650582"/>
    </source>
</evidence>
<comment type="caution">
    <text evidence="3">The sequence shown here is derived from an EMBL/GenBank/DDBJ whole genome shotgun (WGS) entry which is preliminary data.</text>
</comment>
<dbReference type="InterPro" id="IPR050138">
    <property type="entry name" value="DHOase/Allantoinase_Hydrolase"/>
</dbReference>
<dbReference type="InterPro" id="IPR006680">
    <property type="entry name" value="Amidohydro-rel"/>
</dbReference>
<dbReference type="AlphaFoldDB" id="A0A8H7HGH5"/>
<organism evidence="3 4">
    <name type="scientific">Rhizoctonia solani</name>
    <dbReference type="NCBI Taxonomy" id="456999"/>
    <lineage>
        <taxon>Eukaryota</taxon>
        <taxon>Fungi</taxon>
        <taxon>Dikarya</taxon>
        <taxon>Basidiomycota</taxon>
        <taxon>Agaricomycotina</taxon>
        <taxon>Agaricomycetes</taxon>
        <taxon>Cantharellales</taxon>
        <taxon>Ceratobasidiaceae</taxon>
        <taxon>Rhizoctonia</taxon>
    </lineage>
</organism>
<feature type="compositionally biased region" description="Basic and acidic residues" evidence="1">
    <location>
        <begin position="537"/>
        <end position="549"/>
    </location>
</feature>
<feature type="domain" description="Amidohydrolase-related" evidence="2">
    <location>
        <begin position="157"/>
        <end position="509"/>
    </location>
</feature>
<evidence type="ECO:0000256" key="1">
    <source>
        <dbReference type="SAM" id="MobiDB-lite"/>
    </source>
</evidence>
<dbReference type="InterPro" id="IPR032466">
    <property type="entry name" value="Metal_Hydrolase"/>
</dbReference>
<dbReference type="Proteomes" id="UP000650582">
    <property type="component" value="Unassembled WGS sequence"/>
</dbReference>
<sequence length="947" mass="102943">MKALHSLPAWSSHSLKLAAFGAVTLLVLELNPTYPLASSRLSVTGHAHIIPHNAQAILDNCAGLSSTPNHSGFEERLVSDRFDPESNGARPVLLQNATIWTGLKGADGRVQVTKGDLLLANGLIQAIFEGEMSTIDLIKRGFKNEGIELKNVQGAWITPAIFDLHSHVGDSSIPSFKGTGDDNSLKAPVQPFLRSIDGVNTHDEAFKLFRAGGVATSLVLPGSADNIGGQGFVIKLGKDAVKKGPVAMVLEPPRGLFAPHNRSEEDNAPRWRHIKHACGENPSGVYFQTRMDSIWNFRQVYNRAREVLNKQNRYCASAQTGRWGDIRGEDFPEDLEYESLVDALRGRAKVHVHCYEAVDLDGIVRLSNEFKLPIAAFHHAHEAYLVPDLIKQAYGKPPALAIFSSFARYKREAYRGSPYAPKILNENGLRVAMKSDGPPAINARYLFYEAAQAHYYGLPEDEAIASLTSTPAQIAGYSHRLGYIKQGYDADIVIWDSHPLSLGATPQQVYIDGSPQLDEPFVLSKPDWAQTSPHTPSWEKEAKETKESEGLPELLGSQNPDTIIFKNVGSFMRDKPQVLRRGDIIIASRGRVVCVGACTNYATHKAKVVDLQGGSIIPGLISSGASIGLVEIDQEPSTNDGNVPDPLERDVPTIVGSDKFLVRGVDGLSFAGRNALLSHRGGVTTIIEAPFSPGLIQGVSVAFRSGAKHKLQPGAISRREVALHVRLVRGQDSGYGISTKIATLRRLLLDAEEGSVYARVVKGELPLVILVENADIMTTLLDLKREIEDTSGSVIHLVFSGATEAHIIADKIAEANVGIILAPLRSIPYIWDQARYIPGPPLSRHTPLQILQEAGVTVGLGSPSIIVTQAWDVPQTRFNLGWAIADSNGTLSISGALALSTTNLKKLYRLPDLDTDLVAYRGRDALSYSSKPVAVMSTEREQNDLFE</sequence>
<evidence type="ECO:0000259" key="2">
    <source>
        <dbReference type="Pfam" id="PF01979"/>
    </source>
</evidence>
<accession>A0A8H7HGH5</accession>
<dbReference type="GO" id="GO:0004038">
    <property type="term" value="F:allantoinase activity"/>
    <property type="evidence" value="ECO:0007669"/>
    <property type="project" value="TreeGrafter"/>
</dbReference>
<protein>
    <submittedName>
        <fullName evidence="3">Carbohydrate esterase family 9 protein</fullName>
    </submittedName>
</protein>
<dbReference type="InterPro" id="IPR011059">
    <property type="entry name" value="Metal-dep_hydrolase_composite"/>
</dbReference>
<dbReference type="SUPFAM" id="SSF51556">
    <property type="entry name" value="Metallo-dependent hydrolases"/>
    <property type="match status" value="1"/>
</dbReference>
<reference evidence="3" key="1">
    <citation type="submission" date="2020-09" db="EMBL/GenBank/DDBJ databases">
        <title>Comparative genome analyses of four rice-infecting Rhizoctonia solani isolates reveal extensive enrichment of homogalacturonan modification genes.</title>
        <authorList>
            <person name="Lee D.-Y."/>
            <person name="Jeon J."/>
            <person name="Kim K.-T."/>
            <person name="Cheong K."/>
            <person name="Song H."/>
            <person name="Choi G."/>
            <person name="Ko J."/>
            <person name="Opiyo S.O."/>
            <person name="Zuo S."/>
            <person name="Madhav S."/>
            <person name="Lee Y.-H."/>
            <person name="Wang G.-L."/>
        </authorList>
    </citation>
    <scope>NUCLEOTIDE SEQUENCE</scope>
    <source>
        <strain evidence="3">AG1-IA YN-7</strain>
    </source>
</reference>
<feature type="region of interest" description="Disordered" evidence="1">
    <location>
        <begin position="528"/>
        <end position="554"/>
    </location>
</feature>
<evidence type="ECO:0000313" key="3">
    <source>
        <dbReference type="EMBL" id="KAF8684059.1"/>
    </source>
</evidence>
<dbReference type="SUPFAM" id="SSF51338">
    <property type="entry name" value="Composite domain of metallo-dependent hydrolases"/>
    <property type="match status" value="2"/>
</dbReference>
<dbReference type="Pfam" id="PF01979">
    <property type="entry name" value="Amidohydro_1"/>
    <property type="match status" value="1"/>
</dbReference>
<gene>
    <name evidence="3" type="ORF">RHS04_01517</name>
</gene>
<proteinExistence type="predicted"/>
<dbReference type="GO" id="GO:0006145">
    <property type="term" value="P:purine nucleobase catabolic process"/>
    <property type="evidence" value="ECO:0007669"/>
    <property type="project" value="TreeGrafter"/>
</dbReference>
<dbReference type="PANTHER" id="PTHR43668">
    <property type="entry name" value="ALLANTOINASE"/>
    <property type="match status" value="1"/>
</dbReference>
<name>A0A8H7HGH5_9AGAM</name>
<dbReference type="PANTHER" id="PTHR43668:SF5">
    <property type="entry name" value="AMIDOHYDROLASE 3 DOMAIN-CONTAINING PROTEIN"/>
    <property type="match status" value="1"/>
</dbReference>
<dbReference type="GO" id="GO:0005737">
    <property type="term" value="C:cytoplasm"/>
    <property type="evidence" value="ECO:0007669"/>
    <property type="project" value="TreeGrafter"/>
</dbReference>
<dbReference type="Gene3D" id="3.20.20.140">
    <property type="entry name" value="Metal-dependent hydrolases"/>
    <property type="match status" value="2"/>
</dbReference>